<dbReference type="Pfam" id="PF00501">
    <property type="entry name" value="AMP-binding"/>
    <property type="match status" value="1"/>
</dbReference>
<feature type="domain" description="AMP-dependent synthetase/ligase" evidence="1">
    <location>
        <begin position="94"/>
        <end position="290"/>
    </location>
</feature>
<accession>A0A518CPE6</accession>
<proteinExistence type="predicted"/>
<dbReference type="KEGG" id="plon:Pla110_28200"/>
<dbReference type="PANTHER" id="PTHR43845">
    <property type="entry name" value="BLR5969 PROTEIN"/>
    <property type="match status" value="1"/>
</dbReference>
<organism evidence="3 4">
    <name type="scientific">Polystyrenella longa</name>
    <dbReference type="NCBI Taxonomy" id="2528007"/>
    <lineage>
        <taxon>Bacteria</taxon>
        <taxon>Pseudomonadati</taxon>
        <taxon>Planctomycetota</taxon>
        <taxon>Planctomycetia</taxon>
        <taxon>Planctomycetales</taxon>
        <taxon>Planctomycetaceae</taxon>
        <taxon>Polystyrenella</taxon>
    </lineage>
</organism>
<dbReference type="InterPro" id="IPR042099">
    <property type="entry name" value="ANL_N_sf"/>
</dbReference>
<name>A0A518CPE6_9PLAN</name>
<dbReference type="AlphaFoldDB" id="A0A518CPE6"/>
<feature type="domain" description="AMP-dependent ligase C-terminal" evidence="2">
    <location>
        <begin position="340"/>
        <end position="429"/>
    </location>
</feature>
<evidence type="ECO:0000313" key="3">
    <source>
        <dbReference type="EMBL" id="QDU81083.1"/>
    </source>
</evidence>
<dbReference type="Pfam" id="PF14535">
    <property type="entry name" value="AMP-binding_C_2"/>
    <property type="match status" value="1"/>
</dbReference>
<keyword evidence="4" id="KW-1185">Reference proteome</keyword>
<evidence type="ECO:0000259" key="2">
    <source>
        <dbReference type="Pfam" id="PF14535"/>
    </source>
</evidence>
<dbReference type="EC" id="6.2.1.30" evidence="3"/>
<sequence length="433" mass="49031">MPDFPLLNANRDELTSHQIERFRKLLDSVLPGNSFWLKKIIEAGWKPEQFQTLEDLKSFPLTTKQELVADQLDNGPYGSNLTYPIEKYSRLHQTSGTTGKPMRWLDTPDSWNWLMQCWAQIFELIGLRDEDRFYFPFSFGPFLGFWAAFDGANRFGNLCISGGGISSEARLRMMLEHEATLICCTPTYGMRLIEIAEAEGIDIKNSAVRGLIVAGEPGGCIPAIRERLTEGWNARVFDHWGMTEIGALAVEEADCPDTLTMLETECIVEILDPQTLEPVPPGKPGELIITNLGRYGSPLIRYRTGDIVEVETNAHPHGRSLMRLKQGIQGRTDDMITIRGNNFYPSAVEAILREFADLVEYRLVLITVKSMGHLKIEAELKPNLSTKEQEHIKSTMSEALRLRLNFSPELVLATPESLPRFEMKGRRLVRETE</sequence>
<dbReference type="GO" id="GO:0047475">
    <property type="term" value="F:phenylacetate-CoA ligase activity"/>
    <property type="evidence" value="ECO:0007669"/>
    <property type="project" value="UniProtKB-EC"/>
</dbReference>
<dbReference type="InterPro" id="IPR028154">
    <property type="entry name" value="AMP-dep_Lig_C"/>
</dbReference>
<keyword evidence="3" id="KW-0436">Ligase</keyword>
<dbReference type="Proteomes" id="UP000317178">
    <property type="component" value="Chromosome"/>
</dbReference>
<dbReference type="SUPFAM" id="SSF56801">
    <property type="entry name" value="Acetyl-CoA synthetase-like"/>
    <property type="match status" value="1"/>
</dbReference>
<reference evidence="3 4" key="1">
    <citation type="submission" date="2019-02" db="EMBL/GenBank/DDBJ databases">
        <title>Deep-cultivation of Planctomycetes and their phenomic and genomic characterization uncovers novel biology.</title>
        <authorList>
            <person name="Wiegand S."/>
            <person name="Jogler M."/>
            <person name="Boedeker C."/>
            <person name="Pinto D."/>
            <person name="Vollmers J."/>
            <person name="Rivas-Marin E."/>
            <person name="Kohn T."/>
            <person name="Peeters S.H."/>
            <person name="Heuer A."/>
            <person name="Rast P."/>
            <person name="Oberbeckmann S."/>
            <person name="Bunk B."/>
            <person name="Jeske O."/>
            <person name="Meyerdierks A."/>
            <person name="Storesund J.E."/>
            <person name="Kallscheuer N."/>
            <person name="Luecker S."/>
            <person name="Lage O.M."/>
            <person name="Pohl T."/>
            <person name="Merkel B.J."/>
            <person name="Hornburger P."/>
            <person name="Mueller R.-W."/>
            <person name="Bruemmer F."/>
            <person name="Labrenz M."/>
            <person name="Spormann A.M."/>
            <person name="Op den Camp H."/>
            <person name="Overmann J."/>
            <person name="Amann R."/>
            <person name="Jetten M.S.M."/>
            <person name="Mascher T."/>
            <person name="Medema M.H."/>
            <person name="Devos D.P."/>
            <person name="Kaster A.-K."/>
            <person name="Ovreas L."/>
            <person name="Rohde M."/>
            <person name="Galperin M.Y."/>
            <person name="Jogler C."/>
        </authorList>
    </citation>
    <scope>NUCLEOTIDE SEQUENCE [LARGE SCALE GENOMIC DNA]</scope>
    <source>
        <strain evidence="3 4">Pla110</strain>
    </source>
</reference>
<evidence type="ECO:0000259" key="1">
    <source>
        <dbReference type="Pfam" id="PF00501"/>
    </source>
</evidence>
<dbReference type="Gene3D" id="3.30.300.30">
    <property type="match status" value="1"/>
</dbReference>
<dbReference type="InterPro" id="IPR000873">
    <property type="entry name" value="AMP-dep_synth/lig_dom"/>
</dbReference>
<dbReference type="PANTHER" id="PTHR43845:SF1">
    <property type="entry name" value="BLR5969 PROTEIN"/>
    <property type="match status" value="1"/>
</dbReference>
<evidence type="ECO:0000313" key="4">
    <source>
        <dbReference type="Proteomes" id="UP000317178"/>
    </source>
</evidence>
<dbReference type="EMBL" id="CP036281">
    <property type="protein sequence ID" value="QDU81083.1"/>
    <property type="molecule type" value="Genomic_DNA"/>
</dbReference>
<dbReference type="Gene3D" id="3.40.50.12780">
    <property type="entry name" value="N-terminal domain of ligase-like"/>
    <property type="match status" value="1"/>
</dbReference>
<gene>
    <name evidence="3" type="primary">paaK</name>
    <name evidence="3" type="ORF">Pla110_28200</name>
</gene>
<dbReference type="RefSeq" id="WP_144996302.1">
    <property type="nucleotide sequence ID" value="NZ_CP036281.1"/>
</dbReference>
<dbReference type="InterPro" id="IPR045851">
    <property type="entry name" value="AMP-bd_C_sf"/>
</dbReference>
<protein>
    <submittedName>
        <fullName evidence="3">Phenylacetate-coenzyme A ligase</fullName>
        <ecNumber evidence="3">6.2.1.30</ecNumber>
    </submittedName>
</protein>
<dbReference type="OrthoDB" id="580775at2"/>